<dbReference type="FunFam" id="3.40.225.10:FF:000013">
    <property type="entry name" value="Class II aldolase"/>
    <property type="match status" value="1"/>
</dbReference>
<name>A0A7E4UNZ6_PANRE</name>
<dbReference type="Proteomes" id="UP000492821">
    <property type="component" value="Unassembled WGS sequence"/>
</dbReference>
<reference evidence="7" key="2">
    <citation type="submission" date="2020-10" db="UniProtKB">
        <authorList>
            <consortium name="WormBaseParasite"/>
        </authorList>
    </citation>
    <scope>IDENTIFICATION</scope>
</reference>
<comment type="similarity">
    <text evidence="2">Belongs to the aldolase class II family. Adducin subfamily.</text>
</comment>
<dbReference type="PANTHER" id="PTHR10672:SF3">
    <property type="entry name" value="PROTEIN HU-LI TAI SHAO"/>
    <property type="match status" value="1"/>
</dbReference>
<evidence type="ECO:0000313" key="7">
    <source>
        <dbReference type="WBParaSite" id="Pan_g10776.t1"/>
    </source>
</evidence>
<evidence type="ECO:0000313" key="6">
    <source>
        <dbReference type="Proteomes" id="UP000492821"/>
    </source>
</evidence>
<evidence type="ECO:0000256" key="4">
    <source>
        <dbReference type="SAM" id="MobiDB-lite"/>
    </source>
</evidence>
<feature type="compositionally biased region" description="Basic and acidic residues" evidence="4">
    <location>
        <begin position="620"/>
        <end position="634"/>
    </location>
</feature>
<evidence type="ECO:0000256" key="3">
    <source>
        <dbReference type="ARBA" id="ARBA00023203"/>
    </source>
</evidence>
<feature type="region of interest" description="Disordered" evidence="4">
    <location>
        <begin position="495"/>
        <end position="519"/>
    </location>
</feature>
<dbReference type="SUPFAM" id="SSF53639">
    <property type="entry name" value="AraD/HMP-PK domain-like"/>
    <property type="match status" value="1"/>
</dbReference>
<dbReference type="Gene3D" id="3.40.225.10">
    <property type="entry name" value="Class II aldolase/adducin N-terminal domain"/>
    <property type="match status" value="1"/>
</dbReference>
<dbReference type="SMART" id="SM01007">
    <property type="entry name" value="Aldolase_II"/>
    <property type="match status" value="1"/>
</dbReference>
<comment type="subcellular location">
    <subcellularLocation>
        <location evidence="1">Cell membrane</location>
        <topology evidence="1">Peripheral membrane protein</topology>
        <orientation evidence="1">Cytoplasmic side</orientation>
    </subcellularLocation>
</comment>
<dbReference type="PANTHER" id="PTHR10672">
    <property type="entry name" value="ADDUCIN"/>
    <property type="match status" value="1"/>
</dbReference>
<dbReference type="GO" id="GO:0005886">
    <property type="term" value="C:plasma membrane"/>
    <property type="evidence" value="ECO:0007669"/>
    <property type="project" value="UniProtKB-SubCell"/>
</dbReference>
<dbReference type="InterPro" id="IPR036409">
    <property type="entry name" value="Aldolase_II/adducin_N_sf"/>
</dbReference>
<organism evidence="6 7">
    <name type="scientific">Panagrellus redivivus</name>
    <name type="common">Microworm</name>
    <dbReference type="NCBI Taxonomy" id="6233"/>
    <lineage>
        <taxon>Eukaryota</taxon>
        <taxon>Metazoa</taxon>
        <taxon>Ecdysozoa</taxon>
        <taxon>Nematoda</taxon>
        <taxon>Chromadorea</taxon>
        <taxon>Rhabditida</taxon>
        <taxon>Tylenchina</taxon>
        <taxon>Panagrolaimomorpha</taxon>
        <taxon>Panagrolaimoidea</taxon>
        <taxon>Panagrolaimidae</taxon>
        <taxon>Panagrellus</taxon>
    </lineage>
</organism>
<keyword evidence="6" id="KW-1185">Reference proteome</keyword>
<evidence type="ECO:0000256" key="1">
    <source>
        <dbReference type="ARBA" id="ARBA00004413"/>
    </source>
</evidence>
<dbReference type="InterPro" id="IPR001303">
    <property type="entry name" value="Aldolase_II/adducin_N"/>
</dbReference>
<dbReference type="GO" id="GO:0014069">
    <property type="term" value="C:postsynaptic density"/>
    <property type="evidence" value="ECO:0007669"/>
    <property type="project" value="TreeGrafter"/>
</dbReference>
<evidence type="ECO:0000259" key="5">
    <source>
        <dbReference type="SMART" id="SM01007"/>
    </source>
</evidence>
<dbReference type="AlphaFoldDB" id="A0A7E4UNZ6"/>
<dbReference type="GO" id="GO:0051015">
    <property type="term" value="F:actin filament binding"/>
    <property type="evidence" value="ECO:0007669"/>
    <property type="project" value="TreeGrafter"/>
</dbReference>
<sequence length="871" mass="96252">MPSAANGKPTRATKSASPTRRGRIPTVCLDRDNPEYIREMQRPASIKEDLCEMERRKRVQELLDSKDFCRELEHVVNQDPKVGDFAAQDLPEPSMVTSRSTFLPSSPSGLSDVVLPRSNMGSINLRSSLANAGSIVPIGDLRPVESMSMEERIARTKLASLYRLVDLFQWSQGIYNHITVRIGSADPPEILINPFGLLYHEITASSLVKINLAGDILDSGTTKMGINSAGYVLHSAIHAARPDVRCVLHMHTAVVSAVSSMKCGLLPICQEAMIIGPVAYHDYQGIVCDENERESIVRDLGDKNVMLLRNHGVVACGESIEDALHLAFHVVIACETQIRASKAGIDNLIVPDAEAVEKAYKIARRGGGGVNKTGANGDAAPKWRIGELEWEAWMRVLDAAGLRTGHIYRQPHLKHRHVYATSSLNRHGCAYPSAARSVGALDESDTEAMIAYRLALLRKEQEKAKWLNSPHNYQKVQIYESNTSNPKVITKWVQDPNQPQNGTPIKVDGVHQYTPVGTDPKEFKAKQRELKEYRRAGLMSAGPQSAVFEDVTIIDENGFVKKANGSPVRDPVHIGTASKGIIDRSQQHNAKVYRQLYAPNPFSNETDEEIRTYMRDVELKSRSASAMDRRESSPPRHYALPESPTPDTASLMQAARRGRPLKSASMDDELDNVSSAVSPQSPPLPSPPATVFRPEPDPAPTVTEFAATSTDSLLPERAASPNRSRLVTTFDEHTDYCSTAVVECGGFSGSAQWSPNTERTASIPLPPLHIQPFPLPRESSLYHQHYQLRTAFPEAQSNLLTVHSYLVSNLTDCTNILRSPSFFSPFIVLILFGHALTSRSEMTNVHALESNKDGKKKKRKGFFSFGRKKKQ</sequence>
<feature type="region of interest" description="Disordered" evidence="4">
    <location>
        <begin position="620"/>
        <end position="701"/>
    </location>
</feature>
<feature type="compositionally biased region" description="Basic residues" evidence="4">
    <location>
        <begin position="854"/>
        <end position="871"/>
    </location>
</feature>
<dbReference type="Pfam" id="PF00596">
    <property type="entry name" value="Aldolase_II"/>
    <property type="match status" value="1"/>
</dbReference>
<keyword evidence="3" id="KW-0009">Actin-binding</keyword>
<feature type="region of interest" description="Disordered" evidence="4">
    <location>
        <begin position="850"/>
        <end position="871"/>
    </location>
</feature>
<dbReference type="GO" id="GO:0005856">
    <property type="term" value="C:cytoskeleton"/>
    <property type="evidence" value="ECO:0007669"/>
    <property type="project" value="TreeGrafter"/>
</dbReference>
<dbReference type="InterPro" id="IPR051017">
    <property type="entry name" value="Aldolase-II_Adducin_sf"/>
</dbReference>
<dbReference type="WBParaSite" id="Pan_g10776.t1">
    <property type="protein sequence ID" value="Pan_g10776.t1"/>
    <property type="gene ID" value="Pan_g10776"/>
</dbReference>
<dbReference type="NCBIfam" id="NF005451">
    <property type="entry name" value="PRK07044.1"/>
    <property type="match status" value="1"/>
</dbReference>
<reference evidence="6" key="1">
    <citation type="journal article" date="2013" name="Genetics">
        <title>The draft genome and transcriptome of Panagrellus redivivus are shaped by the harsh demands of a free-living lifestyle.</title>
        <authorList>
            <person name="Srinivasan J."/>
            <person name="Dillman A.R."/>
            <person name="Macchietto M.G."/>
            <person name="Heikkinen L."/>
            <person name="Lakso M."/>
            <person name="Fracchia K.M."/>
            <person name="Antoshechkin I."/>
            <person name="Mortazavi A."/>
            <person name="Wong G."/>
            <person name="Sternberg P.W."/>
        </authorList>
    </citation>
    <scope>NUCLEOTIDE SEQUENCE [LARGE SCALE GENOMIC DNA]</scope>
    <source>
        <strain evidence="6">MT8872</strain>
    </source>
</reference>
<accession>A0A7E4UNZ6</accession>
<protein>
    <submittedName>
        <fullName evidence="7">Aldolase_II domain-containing protein</fullName>
    </submittedName>
</protein>
<feature type="region of interest" description="Disordered" evidence="4">
    <location>
        <begin position="1"/>
        <end position="26"/>
    </location>
</feature>
<proteinExistence type="inferred from homology"/>
<feature type="domain" description="Class II aldolase/adducin N-terminal" evidence="5">
    <location>
        <begin position="156"/>
        <end position="338"/>
    </location>
</feature>
<evidence type="ECO:0000256" key="2">
    <source>
        <dbReference type="ARBA" id="ARBA00006274"/>
    </source>
</evidence>